<proteinExistence type="predicted"/>
<keyword evidence="3" id="KW-1185">Reference proteome</keyword>
<dbReference type="Proteomes" id="UP000196084">
    <property type="component" value="Unassembled WGS sequence"/>
</dbReference>
<dbReference type="OrthoDB" id="194344at2157"/>
<gene>
    <name evidence="2" type="ORF">B2G88_09895</name>
</gene>
<keyword evidence="1" id="KW-1133">Transmembrane helix</keyword>
<accession>A0A202E951</accession>
<organism evidence="2 3">
    <name type="scientific">Natronolimnobius baerhuensis</name>
    <dbReference type="NCBI Taxonomy" id="253108"/>
    <lineage>
        <taxon>Archaea</taxon>
        <taxon>Methanobacteriati</taxon>
        <taxon>Methanobacteriota</taxon>
        <taxon>Stenosarchaea group</taxon>
        <taxon>Halobacteria</taxon>
        <taxon>Halobacteriales</taxon>
        <taxon>Natrialbaceae</taxon>
        <taxon>Natronolimnobius</taxon>
    </lineage>
</organism>
<evidence type="ECO:0000313" key="3">
    <source>
        <dbReference type="Proteomes" id="UP000196084"/>
    </source>
</evidence>
<evidence type="ECO:0000313" key="2">
    <source>
        <dbReference type="EMBL" id="OVE84688.1"/>
    </source>
</evidence>
<reference evidence="2 3" key="1">
    <citation type="submission" date="2017-02" db="EMBL/GenBank/DDBJ databases">
        <title>Natronthermophilus aegyptiacus gen. nov.,sp. nov., an aerobic, extremely halophilic alkalithermophilic archaeon isolated from the athalassohaline Wadi An Natrun, Egypt.</title>
        <authorList>
            <person name="Zhao B."/>
        </authorList>
    </citation>
    <scope>NUCLEOTIDE SEQUENCE [LARGE SCALE GENOMIC DNA]</scope>
    <source>
        <strain evidence="2 3">CGMCC 1.3597</strain>
    </source>
</reference>
<dbReference type="AlphaFoldDB" id="A0A202E951"/>
<sequence>MPNPSANQPSSFGQQIWIWMFTLSATMLLVLGWAFLHLEPGTASYVISQVTAIILVFTLISTAIVLYSGWKPF</sequence>
<keyword evidence="1" id="KW-0472">Membrane</keyword>
<protein>
    <submittedName>
        <fullName evidence="2">Uncharacterized protein</fullName>
    </submittedName>
</protein>
<comment type="caution">
    <text evidence="2">The sequence shown here is derived from an EMBL/GenBank/DDBJ whole genome shotgun (WGS) entry which is preliminary data.</text>
</comment>
<feature type="transmembrane region" description="Helical" evidence="1">
    <location>
        <begin position="16"/>
        <end position="38"/>
    </location>
</feature>
<feature type="transmembrane region" description="Helical" evidence="1">
    <location>
        <begin position="50"/>
        <end position="70"/>
    </location>
</feature>
<dbReference type="RefSeq" id="WP_054862929.1">
    <property type="nucleotide sequence ID" value="NZ_MWPH01000002.1"/>
</dbReference>
<evidence type="ECO:0000256" key="1">
    <source>
        <dbReference type="SAM" id="Phobius"/>
    </source>
</evidence>
<dbReference type="EMBL" id="MWPH01000002">
    <property type="protein sequence ID" value="OVE84688.1"/>
    <property type="molecule type" value="Genomic_DNA"/>
</dbReference>
<keyword evidence="1" id="KW-0812">Transmembrane</keyword>
<name>A0A202E951_9EURY</name>